<accession>A0A5B7HDM4</accession>
<evidence type="ECO:0000256" key="1">
    <source>
        <dbReference type="SAM" id="MobiDB-lite"/>
    </source>
</evidence>
<dbReference type="Proteomes" id="UP000324222">
    <property type="component" value="Unassembled WGS sequence"/>
</dbReference>
<sequence>MCSKLLTVASIVRRRLHLHTFSFCGRHGPPCPHYHLSAIYINKSQYFLPSRNHLRTAWLPPPQPLPTRHEQACQHTSPRQLPPQGLHGGHELPI</sequence>
<gene>
    <name evidence="2" type="ORF">E2C01_061885</name>
</gene>
<reference evidence="2 3" key="1">
    <citation type="submission" date="2019-05" db="EMBL/GenBank/DDBJ databases">
        <title>Another draft genome of Portunus trituberculatus and its Hox gene families provides insights of decapod evolution.</title>
        <authorList>
            <person name="Jeong J.-H."/>
            <person name="Song I."/>
            <person name="Kim S."/>
            <person name="Choi T."/>
            <person name="Kim D."/>
            <person name="Ryu S."/>
            <person name="Kim W."/>
        </authorList>
    </citation>
    <scope>NUCLEOTIDE SEQUENCE [LARGE SCALE GENOMIC DNA]</scope>
    <source>
        <tissue evidence="2">Muscle</tissue>
    </source>
</reference>
<proteinExistence type="predicted"/>
<feature type="region of interest" description="Disordered" evidence="1">
    <location>
        <begin position="58"/>
        <end position="94"/>
    </location>
</feature>
<dbReference type="EMBL" id="VSRR010026630">
    <property type="protein sequence ID" value="MPC67705.1"/>
    <property type="molecule type" value="Genomic_DNA"/>
</dbReference>
<dbReference type="AlphaFoldDB" id="A0A5B7HDM4"/>
<name>A0A5B7HDM4_PORTR</name>
<comment type="caution">
    <text evidence="2">The sequence shown here is derived from an EMBL/GenBank/DDBJ whole genome shotgun (WGS) entry which is preliminary data.</text>
</comment>
<keyword evidence="3" id="KW-1185">Reference proteome</keyword>
<organism evidence="2 3">
    <name type="scientific">Portunus trituberculatus</name>
    <name type="common">Swimming crab</name>
    <name type="synonym">Neptunus trituberculatus</name>
    <dbReference type="NCBI Taxonomy" id="210409"/>
    <lineage>
        <taxon>Eukaryota</taxon>
        <taxon>Metazoa</taxon>
        <taxon>Ecdysozoa</taxon>
        <taxon>Arthropoda</taxon>
        <taxon>Crustacea</taxon>
        <taxon>Multicrustacea</taxon>
        <taxon>Malacostraca</taxon>
        <taxon>Eumalacostraca</taxon>
        <taxon>Eucarida</taxon>
        <taxon>Decapoda</taxon>
        <taxon>Pleocyemata</taxon>
        <taxon>Brachyura</taxon>
        <taxon>Eubrachyura</taxon>
        <taxon>Portunoidea</taxon>
        <taxon>Portunidae</taxon>
        <taxon>Portuninae</taxon>
        <taxon>Portunus</taxon>
    </lineage>
</organism>
<protein>
    <submittedName>
        <fullName evidence="2">Uncharacterized protein</fullName>
    </submittedName>
</protein>
<evidence type="ECO:0000313" key="2">
    <source>
        <dbReference type="EMBL" id="MPC67705.1"/>
    </source>
</evidence>
<evidence type="ECO:0000313" key="3">
    <source>
        <dbReference type="Proteomes" id="UP000324222"/>
    </source>
</evidence>